<comment type="caution">
    <text evidence="1">The sequence shown here is derived from an EMBL/GenBank/DDBJ whole genome shotgun (WGS) entry which is preliminary data.</text>
</comment>
<organism evidence="1 2">
    <name type="scientific">Pseudomonas protegens</name>
    <dbReference type="NCBI Taxonomy" id="380021"/>
    <lineage>
        <taxon>Bacteria</taxon>
        <taxon>Pseudomonadati</taxon>
        <taxon>Pseudomonadota</taxon>
        <taxon>Gammaproteobacteria</taxon>
        <taxon>Pseudomonadales</taxon>
        <taxon>Pseudomonadaceae</taxon>
        <taxon>Pseudomonas</taxon>
    </lineage>
</organism>
<proteinExistence type="predicted"/>
<reference evidence="1 2" key="1">
    <citation type="submission" date="2018-03" db="EMBL/GenBank/DDBJ databases">
        <title>Draft genome sequence of the plant growth promoting rhizobacterium Pseudomonas protegens strain BNJ-SS-45 isolated from wheat (Triticum aestivum) rhizosphere.</title>
        <authorList>
            <person name="Bajpai A."/>
            <person name="Shende K."/>
            <person name="Meena N."/>
            <person name="Upadhyayula S.R."/>
            <person name="Suravajhala P."/>
            <person name="Medicherla K.M."/>
            <person name="Johri B.N."/>
        </authorList>
    </citation>
    <scope>NUCLEOTIDE SEQUENCE [LARGE SCALE GENOMIC DNA]</scope>
    <source>
        <strain evidence="1 2">BNJ-SS-45</strain>
    </source>
</reference>
<sequence>MYIEQNNTLGLADRLGEIMGRLPGVAPALWKELQVLKADIESRQVADRAEIEQLRAAEATCTEVIGEMILDIVQVGEALGIPDQGQKGGVGEFIDAIRQLQRRIVTLTDELAQQAVLNEMQSGGQRP</sequence>
<protein>
    <submittedName>
        <fullName evidence="1">Uncharacterized protein</fullName>
    </submittedName>
</protein>
<accession>A0A2T6GBG1</accession>
<dbReference type="AlphaFoldDB" id="A0A2T6GBG1"/>
<evidence type="ECO:0000313" key="1">
    <source>
        <dbReference type="EMBL" id="PUA41498.1"/>
    </source>
</evidence>
<dbReference type="RefSeq" id="WP_108546401.1">
    <property type="nucleotide sequence ID" value="NZ_PYJM01000012.1"/>
</dbReference>
<dbReference type="Proteomes" id="UP000244178">
    <property type="component" value="Unassembled WGS sequence"/>
</dbReference>
<dbReference type="EMBL" id="PYJM01000012">
    <property type="protein sequence ID" value="PUA41498.1"/>
    <property type="molecule type" value="Genomic_DNA"/>
</dbReference>
<gene>
    <name evidence="1" type="ORF">C5U62_31525</name>
</gene>
<evidence type="ECO:0000313" key="2">
    <source>
        <dbReference type="Proteomes" id="UP000244178"/>
    </source>
</evidence>
<name>A0A2T6GBG1_9PSED</name>